<evidence type="ECO:0000313" key="3">
    <source>
        <dbReference type="Proteomes" id="UP000051574"/>
    </source>
</evidence>
<dbReference type="OrthoDB" id="6776738at2759"/>
<name>A0A0T6AV41_9SCAR</name>
<evidence type="ECO:0000256" key="1">
    <source>
        <dbReference type="SAM" id="MobiDB-lite"/>
    </source>
</evidence>
<sequence length="805" mass="92700">DNEIPVDMHEIIFENVEEFEKILSDDPNNVDFKFYMAFLYLIEYYVASRKIQRKNREDMRATGIEPTETQSLTDKNDECDVVTWYESLKIESHSSIMNYLKKSLSIFKDIIHEKNKEHLEAMKVYITLNKLANEYLLQSYTLEYIETMLCCLRVAKIVNDKICIIESIGCLLEKSNLNSKFIREALSEASDLITHIGKDEMYQEGENLIRKWIVLINFYVSRGLASLNNGDANAAIKFHNKAWSIYDKHEELRKYKLLAIRFEFFEWKLQLLPCSFKFNGHSSVLSKPHFLIDAVTAYYKDNANNAYVLCVLFQIFISVVHMYRWLRQPREVRCYGREIMVLAQELIIPFKAIQLLSYLADADLLSVRVNDCCVKIDGICDILGHSRDKTMPAYTTGDKKLIKNEINTITNQFQEMMLDFPEPKRYKESSLGSPTLLKDSFKVPSFLEHEKSCECFCCLSLDFQEFALVRIALQASLCYYEKNLEASAEYFQGALFVYRKILTNERSFQKKVEKALSTALFPSIEWKFKEIYCVILLGLGNTLVNTERFLSVNTELIGIVKKSPYFNVYLYSEALFQQLNHLCIKSKESSTKSPHLSPEIDDDLSEVLVTTPENKCSQVSLTSVYTPISETKKKVRKVIRFDLADAEEKPNPTIKKPITSMTAYLAQTPAVSTSKIKVYRPASVKSNRKKKVAEKLDFASESKENVEVKFEHLAKPKEAETKLRTRTKMLTEKLKKENFVVPSIVVTNDSDTGYCSKNENNQPRTRAKKNLMTELGCEQNNAASASFKTNSNTNTNNNNNKGATK</sequence>
<comment type="caution">
    <text evidence="2">The sequence shown here is derived from an EMBL/GenBank/DDBJ whole genome shotgun (WGS) entry which is preliminary data.</text>
</comment>
<feature type="non-terminal residue" evidence="2">
    <location>
        <position position="805"/>
    </location>
</feature>
<gene>
    <name evidence="2" type="ORF">AMK59_8042</name>
</gene>
<proteinExistence type="predicted"/>
<evidence type="ECO:0000313" key="2">
    <source>
        <dbReference type="EMBL" id="KRT78829.1"/>
    </source>
</evidence>
<accession>A0A0T6AV41</accession>
<reference evidence="2 3" key="1">
    <citation type="submission" date="2015-09" db="EMBL/GenBank/DDBJ databases">
        <title>Draft genome of the scarab beetle Oryctes borbonicus.</title>
        <authorList>
            <person name="Meyer J.M."/>
            <person name="Markov G.V."/>
            <person name="Baskaran P."/>
            <person name="Herrmann M."/>
            <person name="Sommer R.J."/>
            <person name="Roedelsperger C."/>
        </authorList>
    </citation>
    <scope>NUCLEOTIDE SEQUENCE [LARGE SCALE GENOMIC DNA]</scope>
    <source>
        <strain evidence="2">OB123</strain>
        <tissue evidence="2">Whole animal</tissue>
    </source>
</reference>
<dbReference type="Proteomes" id="UP000051574">
    <property type="component" value="Unassembled WGS sequence"/>
</dbReference>
<feature type="non-terminal residue" evidence="2">
    <location>
        <position position="1"/>
    </location>
</feature>
<dbReference type="EMBL" id="LJIG01022766">
    <property type="protein sequence ID" value="KRT78829.1"/>
    <property type="molecule type" value="Genomic_DNA"/>
</dbReference>
<organism evidence="2 3">
    <name type="scientific">Oryctes borbonicus</name>
    <dbReference type="NCBI Taxonomy" id="1629725"/>
    <lineage>
        <taxon>Eukaryota</taxon>
        <taxon>Metazoa</taxon>
        <taxon>Ecdysozoa</taxon>
        <taxon>Arthropoda</taxon>
        <taxon>Hexapoda</taxon>
        <taxon>Insecta</taxon>
        <taxon>Pterygota</taxon>
        <taxon>Neoptera</taxon>
        <taxon>Endopterygota</taxon>
        <taxon>Coleoptera</taxon>
        <taxon>Polyphaga</taxon>
        <taxon>Scarabaeiformia</taxon>
        <taxon>Scarabaeidae</taxon>
        <taxon>Dynastinae</taxon>
        <taxon>Oryctes</taxon>
    </lineage>
</organism>
<keyword evidence="3" id="KW-1185">Reference proteome</keyword>
<feature type="region of interest" description="Disordered" evidence="1">
    <location>
        <begin position="782"/>
        <end position="805"/>
    </location>
</feature>
<dbReference type="AlphaFoldDB" id="A0A0T6AV41"/>
<protein>
    <submittedName>
        <fullName evidence="2">Uncharacterized protein</fullName>
    </submittedName>
</protein>